<proteinExistence type="predicted"/>
<dbReference type="Gene3D" id="3.40.50.880">
    <property type="match status" value="1"/>
</dbReference>
<dbReference type="InterPro" id="IPR017926">
    <property type="entry name" value="GATASE"/>
</dbReference>
<evidence type="ECO:0000313" key="2">
    <source>
        <dbReference type="EMBL" id="TQD42972.1"/>
    </source>
</evidence>
<accession>A0A508AAZ8</accession>
<organism evidence="2 3">
    <name type="scientific">Actinomyces johnsonii</name>
    <dbReference type="NCBI Taxonomy" id="544581"/>
    <lineage>
        <taxon>Bacteria</taxon>
        <taxon>Bacillati</taxon>
        <taxon>Actinomycetota</taxon>
        <taxon>Actinomycetes</taxon>
        <taxon>Actinomycetales</taxon>
        <taxon>Actinomycetaceae</taxon>
        <taxon>Actinomyces</taxon>
    </lineage>
</organism>
<dbReference type="GO" id="GO:0005829">
    <property type="term" value="C:cytosol"/>
    <property type="evidence" value="ECO:0007669"/>
    <property type="project" value="TreeGrafter"/>
</dbReference>
<dbReference type="RefSeq" id="WP_141424387.1">
    <property type="nucleotide sequence ID" value="NZ_CAURQG010000003.1"/>
</dbReference>
<protein>
    <submittedName>
        <fullName evidence="2">Glutamine amidotransferase</fullName>
    </submittedName>
</protein>
<dbReference type="InterPro" id="IPR029062">
    <property type="entry name" value="Class_I_gatase-like"/>
</dbReference>
<dbReference type="EMBL" id="VICB01000011">
    <property type="protein sequence ID" value="TQD42972.1"/>
    <property type="molecule type" value="Genomic_DNA"/>
</dbReference>
<keyword evidence="2" id="KW-0315">Glutamine amidotransferase</keyword>
<sequence>MKPFLFLATRSDDEPADAEYEAFLKRTGLDESTLVRLRLESRPLPQINLDDWSGILVGGSPFNASTPPEKKTATQKRVETELSGLLDRVVEADFPFFGACYGVGTLACHQGAVVDTTYGEAVTAPDVTLTEAGLADPICAGVPKVFQAFVAHKEAVTELPPHAVVLGSGQACPVQMFRIKNNLYATQFHPELDGDYLAHRLGFYSGHGYFADDELAELQARVRLDDVSDSWKLLANFVSVHARDCSR</sequence>
<name>A0A508AAZ8_9ACTO</name>
<dbReference type="GO" id="GO:0016740">
    <property type="term" value="F:transferase activity"/>
    <property type="evidence" value="ECO:0007669"/>
    <property type="project" value="UniProtKB-KW"/>
</dbReference>
<dbReference type="NCBIfam" id="NF005743">
    <property type="entry name" value="PRK07567.1"/>
    <property type="match status" value="1"/>
</dbReference>
<dbReference type="PANTHER" id="PTHR42695">
    <property type="entry name" value="GLUTAMINE AMIDOTRANSFERASE YLR126C-RELATED"/>
    <property type="match status" value="1"/>
</dbReference>
<dbReference type="Proteomes" id="UP000319010">
    <property type="component" value="Unassembled WGS sequence"/>
</dbReference>
<feature type="domain" description="Glutamine amidotransferase" evidence="1">
    <location>
        <begin position="49"/>
        <end position="192"/>
    </location>
</feature>
<dbReference type="PANTHER" id="PTHR42695:SF5">
    <property type="entry name" value="GLUTAMINE AMIDOTRANSFERASE YLR126C-RELATED"/>
    <property type="match status" value="1"/>
</dbReference>
<dbReference type="PROSITE" id="PS51273">
    <property type="entry name" value="GATASE_TYPE_1"/>
    <property type="match status" value="1"/>
</dbReference>
<dbReference type="SUPFAM" id="SSF52317">
    <property type="entry name" value="Class I glutamine amidotransferase-like"/>
    <property type="match status" value="1"/>
</dbReference>
<gene>
    <name evidence="2" type="ORF">FK256_07995</name>
</gene>
<dbReference type="CDD" id="cd01741">
    <property type="entry name" value="GATase1_1"/>
    <property type="match status" value="1"/>
</dbReference>
<evidence type="ECO:0000259" key="1">
    <source>
        <dbReference type="Pfam" id="PF00117"/>
    </source>
</evidence>
<dbReference type="AlphaFoldDB" id="A0A508AAZ8"/>
<dbReference type="Pfam" id="PF00117">
    <property type="entry name" value="GATase"/>
    <property type="match status" value="1"/>
</dbReference>
<comment type="caution">
    <text evidence="2">The sequence shown here is derived from an EMBL/GenBank/DDBJ whole genome shotgun (WGS) entry which is preliminary data.</text>
</comment>
<keyword evidence="2" id="KW-0808">Transferase</keyword>
<dbReference type="InterPro" id="IPR044992">
    <property type="entry name" value="ChyE-like"/>
</dbReference>
<reference evidence="2 3" key="1">
    <citation type="submission" date="2019-06" db="EMBL/GenBank/DDBJ databases">
        <title>Draft genome sequence of Actinomyces johnsonii CCUG 34287T.</title>
        <authorList>
            <person name="Salva-Serra F."/>
            <person name="Cardew S."/>
            <person name="Moore E."/>
        </authorList>
    </citation>
    <scope>NUCLEOTIDE SEQUENCE [LARGE SCALE GENOMIC DNA]</scope>
    <source>
        <strain evidence="2 3">CCUG 34287</strain>
    </source>
</reference>
<evidence type="ECO:0000313" key="3">
    <source>
        <dbReference type="Proteomes" id="UP000319010"/>
    </source>
</evidence>